<dbReference type="EMBL" id="CARXXK010000328">
    <property type="protein sequence ID" value="CAI6370303.1"/>
    <property type="molecule type" value="Genomic_DNA"/>
</dbReference>
<gene>
    <name evidence="5" type="ORF">MEUPH1_LOCUS24433</name>
</gene>
<reference evidence="5 6" key="1">
    <citation type="submission" date="2023-01" db="EMBL/GenBank/DDBJ databases">
        <authorList>
            <person name="Whitehead M."/>
        </authorList>
    </citation>
    <scope>NUCLEOTIDE SEQUENCE [LARGE SCALE GENOMIC DNA]</scope>
</reference>
<dbReference type="InterPro" id="IPR013083">
    <property type="entry name" value="Znf_RING/FYVE/PHD"/>
</dbReference>
<comment type="caution">
    <text evidence="5">The sequence shown here is derived from an EMBL/GenBank/DDBJ whole genome shotgun (WGS) entry which is preliminary data.</text>
</comment>
<organism evidence="5 6">
    <name type="scientific">Macrosiphum euphorbiae</name>
    <name type="common">potato aphid</name>
    <dbReference type="NCBI Taxonomy" id="13131"/>
    <lineage>
        <taxon>Eukaryota</taxon>
        <taxon>Metazoa</taxon>
        <taxon>Ecdysozoa</taxon>
        <taxon>Arthropoda</taxon>
        <taxon>Hexapoda</taxon>
        <taxon>Insecta</taxon>
        <taxon>Pterygota</taxon>
        <taxon>Neoptera</taxon>
        <taxon>Paraneoptera</taxon>
        <taxon>Hemiptera</taxon>
        <taxon>Sternorrhyncha</taxon>
        <taxon>Aphidomorpha</taxon>
        <taxon>Aphidoidea</taxon>
        <taxon>Aphididae</taxon>
        <taxon>Macrosiphini</taxon>
        <taxon>Macrosiphum</taxon>
    </lineage>
</organism>
<dbReference type="SUPFAM" id="SSF57850">
    <property type="entry name" value="RING/U-box"/>
    <property type="match status" value="1"/>
</dbReference>
<keyword evidence="6" id="KW-1185">Reference proteome</keyword>
<evidence type="ECO:0000256" key="1">
    <source>
        <dbReference type="ARBA" id="ARBA00022771"/>
    </source>
</evidence>
<protein>
    <recommendedName>
        <fullName evidence="4">RING-type domain-containing protein</fullName>
    </recommendedName>
</protein>
<evidence type="ECO:0000313" key="5">
    <source>
        <dbReference type="EMBL" id="CAI6370303.1"/>
    </source>
</evidence>
<dbReference type="InterPro" id="IPR018289">
    <property type="entry name" value="MULE_transposase_dom"/>
</dbReference>
<evidence type="ECO:0000313" key="6">
    <source>
        <dbReference type="Proteomes" id="UP001160148"/>
    </source>
</evidence>
<accession>A0AAV0XQ97</accession>
<evidence type="ECO:0000256" key="3">
    <source>
        <dbReference type="PROSITE-ProRule" id="PRU00175"/>
    </source>
</evidence>
<keyword evidence="1 3" id="KW-0479">Metal-binding</keyword>
<dbReference type="Pfam" id="PF10551">
    <property type="entry name" value="MULE"/>
    <property type="match status" value="1"/>
</dbReference>
<dbReference type="PANTHER" id="PTHR47160">
    <property type="entry name" value="PUTATIVE-RELATED"/>
    <property type="match status" value="1"/>
</dbReference>
<dbReference type="Pfam" id="PF13920">
    <property type="entry name" value="zf-C3HC4_3"/>
    <property type="match status" value="1"/>
</dbReference>
<keyword evidence="2" id="KW-0862">Zinc</keyword>
<proteinExistence type="predicted"/>
<dbReference type="Gene3D" id="3.30.40.10">
    <property type="entry name" value="Zinc/RING finger domain, C3HC4 (zinc finger)"/>
    <property type="match status" value="1"/>
</dbReference>
<keyword evidence="1 3" id="KW-0863">Zinc-finger</keyword>
<dbReference type="PANTHER" id="PTHR47160:SF10">
    <property type="entry name" value="MULE TRANSPOSASE DOMAIN-CONTAINING PROTEIN"/>
    <property type="match status" value="1"/>
</dbReference>
<dbReference type="Proteomes" id="UP001160148">
    <property type="component" value="Unassembled WGS sequence"/>
</dbReference>
<dbReference type="GO" id="GO:0008270">
    <property type="term" value="F:zinc ion binding"/>
    <property type="evidence" value="ECO:0007669"/>
    <property type="project" value="UniProtKB-KW"/>
</dbReference>
<evidence type="ECO:0000256" key="2">
    <source>
        <dbReference type="ARBA" id="ARBA00022833"/>
    </source>
</evidence>
<dbReference type="SMART" id="SM00184">
    <property type="entry name" value="RING"/>
    <property type="match status" value="1"/>
</dbReference>
<sequence length="511" mass="59011">MKKMVDGTLIVMRSHSNHERLDDTPELVDALKAVLKRRAATENILLKEIYDEECLRHPIAASLYPWPTAESLMRLARRSVMPRLPGSLQELATLFDNGHLQRYNCCDITIFRSCIRDLDGKTSLIFACPILSQSLFGTGIEELHVDATFKVVPVNMGYQLLSVHAMIQNYSIPIIFALMESKSRNSYDSVFRYVKDNLLANISPRIIISDYESTLRDVLQSYFPEARTSGCWFHHNQAVFKNMKSKGYYRLVNTNQFALQSLKLLFGLPLLPYQDIERAFQLIKMYAINHGVAMHNLFDYYERYWLRRVGTQIISVHGLPRRTNNNIESFHNKLRIKFSVTHPNLWIFLSNLSNLFNNYHIIMRQLENNLQPTRSLKAKYLLQSKRLKNATSQYDAGIISMWQFMQLTSYTTSRYISRHINWINEVDPNSEPEVEAAAVVQPIQEPQLPIAPQVSTCMVCLNARAANIQQYIVIPCGHAWVCNNCITSLPASTRCPLCRMEEVTFQRIFLD</sequence>
<feature type="domain" description="RING-type" evidence="4">
    <location>
        <begin position="457"/>
        <end position="499"/>
    </location>
</feature>
<name>A0AAV0XQ97_9HEMI</name>
<dbReference type="AlphaFoldDB" id="A0AAV0XQ97"/>
<dbReference type="PROSITE" id="PS50089">
    <property type="entry name" value="ZF_RING_2"/>
    <property type="match status" value="1"/>
</dbReference>
<dbReference type="InterPro" id="IPR001841">
    <property type="entry name" value="Znf_RING"/>
</dbReference>
<evidence type="ECO:0000259" key="4">
    <source>
        <dbReference type="PROSITE" id="PS50089"/>
    </source>
</evidence>